<dbReference type="Proteomes" id="UP000032683">
    <property type="component" value="Unassembled WGS sequence"/>
</dbReference>
<evidence type="ECO:0000313" key="2">
    <source>
        <dbReference type="Proteomes" id="UP000032683"/>
    </source>
</evidence>
<organism evidence="1 2">
    <name type="scientific">Komagataeibacter xylinus NBRC 13693</name>
    <dbReference type="NCBI Taxonomy" id="1234668"/>
    <lineage>
        <taxon>Bacteria</taxon>
        <taxon>Pseudomonadati</taxon>
        <taxon>Pseudomonadota</taxon>
        <taxon>Alphaproteobacteria</taxon>
        <taxon>Acetobacterales</taxon>
        <taxon>Acetobacteraceae</taxon>
        <taxon>Komagataeibacter</taxon>
    </lineage>
</organism>
<dbReference type="RefSeq" id="WP_048857174.1">
    <property type="nucleotide sequence ID" value="NZ_BANJ01000088.1"/>
</dbReference>
<dbReference type="EMBL" id="BANJ01000088">
    <property type="protein sequence ID" value="GAO01026.1"/>
    <property type="molecule type" value="Genomic_DNA"/>
</dbReference>
<comment type="caution">
    <text evidence="1">The sequence shown here is derived from an EMBL/GenBank/DDBJ whole genome shotgun (WGS) entry which is preliminary data.</text>
</comment>
<gene>
    <name evidence="1" type="ORF">Gxy13693_088_004</name>
</gene>
<name>A0A0D6QDG5_KOMXY</name>
<accession>A0A0D6QDG5</accession>
<reference evidence="1 2" key="1">
    <citation type="submission" date="2012-11" db="EMBL/GenBank/DDBJ databases">
        <title>Whole genome sequence of Gluconacetobacter xylinus NBRC 13693.</title>
        <authorList>
            <person name="Azuma Y."/>
            <person name="Higashiura N."/>
            <person name="Hirakawa H."/>
            <person name="Matsushita K."/>
        </authorList>
    </citation>
    <scope>NUCLEOTIDE SEQUENCE [LARGE SCALE GENOMIC DNA]</scope>
    <source>
        <strain evidence="1 2">NBRC 13693</strain>
    </source>
</reference>
<evidence type="ECO:0008006" key="3">
    <source>
        <dbReference type="Google" id="ProtNLM"/>
    </source>
</evidence>
<evidence type="ECO:0000313" key="1">
    <source>
        <dbReference type="EMBL" id="GAO01026.1"/>
    </source>
</evidence>
<sequence length="333" mass="36731">MAVTAKIKTPKAIVGPVIADLASIGGGDVTVATAFYSAGALNALSLKADKLRLLIRLDLSSPLEWASGSINPPALRDFIQRHNDICDEVSLFVSPTAHAKIYRGERGYFIGSANLSVRALSGSAAEILWFENDHPRCGLMDRAIDDYSKMFISFGFEQLNDYIVSHEKEVARLKKKIPQSFLITEDRPPDNIVRPARLGDYDHFLKWLSRQKGGAAKLIAERAGGKGQLTGHIRQNFFGLRQYFLTNPNEMRLISKKDPDSYSLSADSGTARTLSDFVTQRAHDEGPFKLSTWRTYLPESAGGKPKTGGGTSGNLKRMLPLVARYVRSKVEDN</sequence>
<proteinExistence type="predicted"/>
<protein>
    <recommendedName>
        <fullName evidence="3">Phospholipase D-like domain-containing protein</fullName>
    </recommendedName>
</protein>
<dbReference type="AlphaFoldDB" id="A0A0D6QDG5"/>